<evidence type="ECO:0000313" key="8">
    <source>
        <dbReference type="EMBL" id="GAA2993002.1"/>
    </source>
</evidence>
<keyword evidence="2" id="KW-1003">Cell membrane</keyword>
<dbReference type="RefSeq" id="WP_344889388.1">
    <property type="nucleotide sequence ID" value="NZ_BAAAWD010000006.1"/>
</dbReference>
<evidence type="ECO:0000256" key="1">
    <source>
        <dbReference type="ARBA" id="ARBA00004651"/>
    </source>
</evidence>
<feature type="transmembrane region" description="Helical" evidence="7">
    <location>
        <begin position="118"/>
        <end position="140"/>
    </location>
</feature>
<comment type="caution">
    <text evidence="8">The sequence shown here is derived from an EMBL/GenBank/DDBJ whole genome shotgun (WGS) entry which is preliminary data.</text>
</comment>
<evidence type="ECO:0000256" key="4">
    <source>
        <dbReference type="ARBA" id="ARBA00022989"/>
    </source>
</evidence>
<protein>
    <submittedName>
        <fullName evidence="8">Lysylphosphatidylglycerol synthase transmembrane domain-containing protein</fullName>
    </submittedName>
</protein>
<evidence type="ECO:0000256" key="3">
    <source>
        <dbReference type="ARBA" id="ARBA00022692"/>
    </source>
</evidence>
<keyword evidence="3 7" id="KW-0812">Transmembrane</keyword>
<proteinExistence type="predicted"/>
<evidence type="ECO:0000256" key="5">
    <source>
        <dbReference type="ARBA" id="ARBA00023136"/>
    </source>
</evidence>
<evidence type="ECO:0000256" key="7">
    <source>
        <dbReference type="SAM" id="Phobius"/>
    </source>
</evidence>
<keyword evidence="5 7" id="KW-0472">Membrane</keyword>
<dbReference type="EMBL" id="BAAAWD010000006">
    <property type="protein sequence ID" value="GAA2993002.1"/>
    <property type="molecule type" value="Genomic_DNA"/>
</dbReference>
<feature type="transmembrane region" description="Helical" evidence="7">
    <location>
        <begin position="227"/>
        <end position="252"/>
    </location>
</feature>
<keyword evidence="9" id="KW-1185">Reference proteome</keyword>
<organism evidence="8 9">
    <name type="scientific">Streptosporangium longisporum</name>
    <dbReference type="NCBI Taxonomy" id="46187"/>
    <lineage>
        <taxon>Bacteria</taxon>
        <taxon>Bacillati</taxon>
        <taxon>Actinomycetota</taxon>
        <taxon>Actinomycetes</taxon>
        <taxon>Streptosporangiales</taxon>
        <taxon>Streptosporangiaceae</taxon>
        <taxon>Streptosporangium</taxon>
    </lineage>
</organism>
<name>A0ABN3XSM5_9ACTN</name>
<comment type="subcellular location">
    <subcellularLocation>
        <location evidence="1">Cell membrane</location>
        <topology evidence="1">Multi-pass membrane protein</topology>
    </subcellularLocation>
</comment>
<evidence type="ECO:0000313" key="9">
    <source>
        <dbReference type="Proteomes" id="UP001499930"/>
    </source>
</evidence>
<dbReference type="Proteomes" id="UP001499930">
    <property type="component" value="Unassembled WGS sequence"/>
</dbReference>
<feature type="transmembrane region" description="Helical" evidence="7">
    <location>
        <begin position="188"/>
        <end position="207"/>
    </location>
</feature>
<feature type="transmembrane region" description="Helical" evidence="7">
    <location>
        <begin position="146"/>
        <end position="168"/>
    </location>
</feature>
<accession>A0ABN3XSM5</accession>
<evidence type="ECO:0000256" key="2">
    <source>
        <dbReference type="ARBA" id="ARBA00022475"/>
    </source>
</evidence>
<feature type="region of interest" description="Disordered" evidence="6">
    <location>
        <begin position="304"/>
        <end position="354"/>
    </location>
</feature>
<reference evidence="8 9" key="1">
    <citation type="journal article" date="2019" name="Int. J. Syst. Evol. Microbiol.">
        <title>The Global Catalogue of Microorganisms (GCM) 10K type strain sequencing project: providing services to taxonomists for standard genome sequencing and annotation.</title>
        <authorList>
            <consortium name="The Broad Institute Genomics Platform"/>
            <consortium name="The Broad Institute Genome Sequencing Center for Infectious Disease"/>
            <person name="Wu L."/>
            <person name="Ma J."/>
        </authorList>
    </citation>
    <scope>NUCLEOTIDE SEQUENCE [LARGE SCALE GENOMIC DNA]</scope>
    <source>
        <strain evidence="8 9">JCM 3106</strain>
    </source>
</reference>
<dbReference type="InterPro" id="IPR022791">
    <property type="entry name" value="L-PG_synthase/AglD"/>
</dbReference>
<gene>
    <name evidence="8" type="ORF">GCM10017559_11540</name>
</gene>
<keyword evidence="4 7" id="KW-1133">Transmembrane helix</keyword>
<feature type="compositionally biased region" description="Polar residues" evidence="6">
    <location>
        <begin position="338"/>
        <end position="354"/>
    </location>
</feature>
<evidence type="ECO:0000256" key="6">
    <source>
        <dbReference type="SAM" id="MobiDB-lite"/>
    </source>
</evidence>
<sequence length="354" mass="36763">MLSRLRSSRLLRVLLALVALGFLGYGLARNREQTAAAVAQLSVWTLVGSYLSVMTGIAVMVLAWRTVLAGMGSPLPPGAAARVFFVGQLGKYVPGSVWAYAAMIELGRDHRVPPRRMFGSISLALLISLGCALLVAVVTLRETMAQAWYLTALIPVIAVCLHPGVLTFGLETALRVARQEPLGQGRLLGGRTVLAAVALTITGWLAYGPHLLLPLADLGALGEAGSLYAVATGAYALAWATGIVTVIVPAGIGVREGAMVLALAPVLDSPRALVAAVVSRVMFTLADVSWAGIGFLWGRLSRTGARTDPPAGTDPGTRADPRAGGRTGTARHDDGPSADSTPDQAAQRDSSAST</sequence>
<dbReference type="Pfam" id="PF03706">
    <property type="entry name" value="LPG_synthase_TM"/>
    <property type="match status" value="1"/>
</dbReference>
<feature type="transmembrane region" description="Helical" evidence="7">
    <location>
        <begin position="44"/>
        <end position="64"/>
    </location>
</feature>